<protein>
    <submittedName>
        <fullName evidence="2">Uncharacterized protein</fullName>
    </submittedName>
</protein>
<feature type="transmembrane region" description="Helical" evidence="1">
    <location>
        <begin position="22"/>
        <end position="45"/>
    </location>
</feature>
<name>A0A8H5C3I3_9AGAR</name>
<keyword evidence="1" id="KW-0472">Membrane</keyword>
<feature type="transmembrane region" description="Helical" evidence="1">
    <location>
        <begin position="66"/>
        <end position="92"/>
    </location>
</feature>
<organism evidence="2 3">
    <name type="scientific">Tetrapyrgos nigripes</name>
    <dbReference type="NCBI Taxonomy" id="182062"/>
    <lineage>
        <taxon>Eukaryota</taxon>
        <taxon>Fungi</taxon>
        <taxon>Dikarya</taxon>
        <taxon>Basidiomycota</taxon>
        <taxon>Agaricomycotina</taxon>
        <taxon>Agaricomycetes</taxon>
        <taxon>Agaricomycetidae</taxon>
        <taxon>Agaricales</taxon>
        <taxon>Marasmiineae</taxon>
        <taxon>Marasmiaceae</taxon>
        <taxon>Tetrapyrgos</taxon>
    </lineage>
</organism>
<gene>
    <name evidence="2" type="ORF">D9758_018244</name>
</gene>
<dbReference type="AlphaFoldDB" id="A0A8H5C3I3"/>
<keyword evidence="3" id="KW-1185">Reference proteome</keyword>
<dbReference type="Proteomes" id="UP000559256">
    <property type="component" value="Unassembled WGS sequence"/>
</dbReference>
<evidence type="ECO:0000313" key="3">
    <source>
        <dbReference type="Proteomes" id="UP000559256"/>
    </source>
</evidence>
<evidence type="ECO:0000256" key="1">
    <source>
        <dbReference type="SAM" id="Phobius"/>
    </source>
</evidence>
<sequence>MAEAVVEAKAVDDDDNGVLGHWLAVSVAFLAVGCWLLGVGCSRLLGLTAAVPVRCCRLTGYWLVDLIWLVWVMWAWVMWAMGYVGCGVLLAMEYVWDMGYV</sequence>
<keyword evidence="1" id="KW-1133">Transmembrane helix</keyword>
<reference evidence="2 3" key="1">
    <citation type="journal article" date="2020" name="ISME J.">
        <title>Uncovering the hidden diversity of litter-decomposition mechanisms in mushroom-forming fungi.</title>
        <authorList>
            <person name="Floudas D."/>
            <person name="Bentzer J."/>
            <person name="Ahren D."/>
            <person name="Johansson T."/>
            <person name="Persson P."/>
            <person name="Tunlid A."/>
        </authorList>
    </citation>
    <scope>NUCLEOTIDE SEQUENCE [LARGE SCALE GENOMIC DNA]</scope>
    <source>
        <strain evidence="2 3">CBS 291.85</strain>
    </source>
</reference>
<accession>A0A8H5C3I3</accession>
<keyword evidence="1" id="KW-0812">Transmembrane</keyword>
<proteinExistence type="predicted"/>
<dbReference type="EMBL" id="JAACJM010000262">
    <property type="protein sequence ID" value="KAF5334341.1"/>
    <property type="molecule type" value="Genomic_DNA"/>
</dbReference>
<comment type="caution">
    <text evidence="2">The sequence shown here is derived from an EMBL/GenBank/DDBJ whole genome shotgun (WGS) entry which is preliminary data.</text>
</comment>
<evidence type="ECO:0000313" key="2">
    <source>
        <dbReference type="EMBL" id="KAF5334341.1"/>
    </source>
</evidence>